<proteinExistence type="inferred from homology"/>
<evidence type="ECO:0000256" key="1">
    <source>
        <dbReference type="ARBA" id="ARBA00004141"/>
    </source>
</evidence>
<feature type="chain" id="PRO_5042259702" evidence="7">
    <location>
        <begin position="24"/>
        <end position="405"/>
    </location>
</feature>
<dbReference type="Pfam" id="PF04117">
    <property type="entry name" value="Mpv17_PMP22"/>
    <property type="match status" value="1"/>
</dbReference>
<evidence type="ECO:0000256" key="2">
    <source>
        <dbReference type="ARBA" id="ARBA00006824"/>
    </source>
</evidence>
<keyword evidence="5" id="KW-0472">Membrane</keyword>
<comment type="similarity">
    <text evidence="2">Belongs to the peroxisomal membrane protein PXMP2/4 family.</text>
</comment>
<comment type="caution">
    <text evidence="8">The sequence shown here is derived from an EMBL/GenBank/DDBJ whole genome shotgun (WGS) entry which is preliminary data.</text>
</comment>
<evidence type="ECO:0000313" key="9">
    <source>
        <dbReference type="Proteomes" id="UP001295423"/>
    </source>
</evidence>
<dbReference type="AlphaFoldDB" id="A0AAD2PXN1"/>
<gene>
    <name evidence="8" type="ORF">CYCCA115_LOCUS22061</name>
</gene>
<evidence type="ECO:0000256" key="7">
    <source>
        <dbReference type="SAM" id="SignalP"/>
    </source>
</evidence>
<protein>
    <submittedName>
        <fullName evidence="8">Uncharacterized protein</fullName>
    </submittedName>
</protein>
<keyword evidence="9" id="KW-1185">Reference proteome</keyword>
<dbReference type="EMBL" id="CAKOGP040002291">
    <property type="protein sequence ID" value="CAJ1966478.1"/>
    <property type="molecule type" value="Genomic_DNA"/>
</dbReference>
<evidence type="ECO:0000256" key="3">
    <source>
        <dbReference type="ARBA" id="ARBA00022692"/>
    </source>
</evidence>
<dbReference type="InterPro" id="IPR007248">
    <property type="entry name" value="Mpv17_PMP22"/>
</dbReference>
<dbReference type="GO" id="GO:0016020">
    <property type="term" value="C:membrane"/>
    <property type="evidence" value="ECO:0007669"/>
    <property type="project" value="UniProtKB-SubCell"/>
</dbReference>
<name>A0AAD2PXN1_9STRA</name>
<keyword evidence="3" id="KW-0812">Transmembrane</keyword>
<evidence type="ECO:0000256" key="4">
    <source>
        <dbReference type="ARBA" id="ARBA00022989"/>
    </source>
</evidence>
<evidence type="ECO:0000256" key="5">
    <source>
        <dbReference type="ARBA" id="ARBA00023136"/>
    </source>
</evidence>
<evidence type="ECO:0000313" key="8">
    <source>
        <dbReference type="EMBL" id="CAJ1966478.1"/>
    </source>
</evidence>
<feature type="region of interest" description="Disordered" evidence="6">
    <location>
        <begin position="367"/>
        <end position="405"/>
    </location>
</feature>
<dbReference type="GO" id="GO:0005737">
    <property type="term" value="C:cytoplasm"/>
    <property type="evidence" value="ECO:0007669"/>
    <property type="project" value="TreeGrafter"/>
</dbReference>
<keyword evidence="4" id="KW-1133">Transmembrane helix</keyword>
<dbReference type="PANTHER" id="PTHR11266">
    <property type="entry name" value="PEROXISOMAL MEMBRANE PROTEIN 2, PXMP2 MPV17"/>
    <property type="match status" value="1"/>
</dbReference>
<dbReference type="PANTHER" id="PTHR11266:SF80">
    <property type="entry name" value="PEROXISOMAL MEMBRANE PROTEIN 2"/>
    <property type="match status" value="1"/>
</dbReference>
<reference evidence="8" key="1">
    <citation type="submission" date="2023-08" db="EMBL/GenBank/DDBJ databases">
        <authorList>
            <person name="Audoor S."/>
            <person name="Bilcke G."/>
        </authorList>
    </citation>
    <scope>NUCLEOTIDE SEQUENCE</scope>
</reference>
<sequence>MRQLQTCMELILLAGLYSHQADAFGTGLKASPPRSATLFPSTRQNVESSSNFARPIDRIFALQSSAIDPDDGEAIFKAVDDSSMGKKESSTKRLLWACMVLMFAQFSSNFPTFSTVPKNVASAAVTASFIRDSRTDRRVSVKQLLAIALLGWQLIPQAGNLIASASTVISQCSNWYVGILESFPILTKSCSSAIIGIIGDTCAQQIEERTRVKKEGPTASPIKYDRRRGLSIVADGLFITGPILHFVYEFLEKLIPVSGSALPPSLAALSQVLLDDIFVDSLFVATTFISTGLTEGYGKRTLTQFKTDFFPTLKAGWAASLMLMPLEFTCFRFLPVSFRVLGMNFVDIVWDGVLSFQVHKSRIRMAREDAETAQPEEPQPQGFHEGGETPSSCAAATPEGLSFAT</sequence>
<keyword evidence="7" id="KW-0732">Signal</keyword>
<evidence type="ECO:0000256" key="6">
    <source>
        <dbReference type="SAM" id="MobiDB-lite"/>
    </source>
</evidence>
<accession>A0AAD2PXN1</accession>
<comment type="subcellular location">
    <subcellularLocation>
        <location evidence="1">Membrane</location>
        <topology evidence="1">Multi-pass membrane protein</topology>
    </subcellularLocation>
</comment>
<feature type="signal peptide" evidence="7">
    <location>
        <begin position="1"/>
        <end position="23"/>
    </location>
</feature>
<dbReference type="Proteomes" id="UP001295423">
    <property type="component" value="Unassembled WGS sequence"/>
</dbReference>
<organism evidence="8 9">
    <name type="scientific">Cylindrotheca closterium</name>
    <dbReference type="NCBI Taxonomy" id="2856"/>
    <lineage>
        <taxon>Eukaryota</taxon>
        <taxon>Sar</taxon>
        <taxon>Stramenopiles</taxon>
        <taxon>Ochrophyta</taxon>
        <taxon>Bacillariophyta</taxon>
        <taxon>Bacillariophyceae</taxon>
        <taxon>Bacillariophycidae</taxon>
        <taxon>Bacillariales</taxon>
        <taxon>Bacillariaceae</taxon>
        <taxon>Cylindrotheca</taxon>
    </lineage>
</organism>